<dbReference type="AlphaFoldDB" id="A0A6S7JRK6"/>
<dbReference type="GO" id="GO:0005829">
    <property type="term" value="C:cytosol"/>
    <property type="evidence" value="ECO:0007669"/>
    <property type="project" value="TreeGrafter"/>
</dbReference>
<sequence length="110" mass="13076">MTSLCSACRRHYLSLRRVYDKLLAETTDDKEEDELCVDIMSLMNDTRRDWTIGFDCNKVKEKNYNVLSLSGVFGFLTFIYYAAVRKHEKYKNKIRTRSRRAKQVVNYDSE</sequence>
<dbReference type="InterPro" id="IPR019172">
    <property type="entry name" value="Osteopetrosis-assoc_TM_1"/>
</dbReference>
<dbReference type="PANTHER" id="PTHR15644">
    <property type="entry name" value="OSTEOPETROSIS ASSOCIATED TRANSMEMBRANE PROTEIN 1"/>
    <property type="match status" value="1"/>
</dbReference>
<gene>
    <name evidence="1" type="ORF">PACLA_8A049954</name>
</gene>
<dbReference type="EMBL" id="CACRXK020007780">
    <property type="protein sequence ID" value="CAB4013158.1"/>
    <property type="molecule type" value="Genomic_DNA"/>
</dbReference>
<dbReference type="OrthoDB" id="8021850at2759"/>
<protein>
    <submittedName>
        <fullName evidence="1">Uncharacterized protein</fullName>
    </submittedName>
</protein>
<proteinExistence type="predicted"/>
<accession>A0A6S7JRK6</accession>
<evidence type="ECO:0000313" key="1">
    <source>
        <dbReference type="EMBL" id="CAB4013158.1"/>
    </source>
</evidence>
<dbReference type="Proteomes" id="UP001152795">
    <property type="component" value="Unassembled WGS sequence"/>
</dbReference>
<comment type="caution">
    <text evidence="1">The sequence shown here is derived from an EMBL/GenBank/DDBJ whole genome shotgun (WGS) entry which is preliminary data.</text>
</comment>
<organism evidence="1 2">
    <name type="scientific">Paramuricea clavata</name>
    <name type="common">Red gorgonian</name>
    <name type="synonym">Violescent sea-whip</name>
    <dbReference type="NCBI Taxonomy" id="317549"/>
    <lineage>
        <taxon>Eukaryota</taxon>
        <taxon>Metazoa</taxon>
        <taxon>Cnidaria</taxon>
        <taxon>Anthozoa</taxon>
        <taxon>Octocorallia</taxon>
        <taxon>Malacalcyonacea</taxon>
        <taxon>Plexauridae</taxon>
        <taxon>Paramuricea</taxon>
    </lineage>
</organism>
<keyword evidence="2" id="KW-1185">Reference proteome</keyword>
<reference evidence="1" key="1">
    <citation type="submission" date="2020-04" db="EMBL/GenBank/DDBJ databases">
        <authorList>
            <person name="Alioto T."/>
            <person name="Alioto T."/>
            <person name="Gomez Garrido J."/>
        </authorList>
    </citation>
    <scope>NUCLEOTIDE SEQUENCE</scope>
    <source>
        <strain evidence="1">A484AB</strain>
    </source>
</reference>
<dbReference type="PANTHER" id="PTHR15644:SF2">
    <property type="entry name" value="OSTEOPETROSIS-ASSOCIATED TRANSMEMBRANE PROTEIN 1"/>
    <property type="match status" value="1"/>
</dbReference>
<evidence type="ECO:0000313" key="2">
    <source>
        <dbReference type="Proteomes" id="UP001152795"/>
    </source>
</evidence>
<name>A0A6S7JRK6_PARCT</name>
<dbReference type="Pfam" id="PF09777">
    <property type="entry name" value="OSTMP1"/>
    <property type="match status" value="1"/>
</dbReference>